<feature type="non-terminal residue" evidence="2">
    <location>
        <position position="1"/>
    </location>
</feature>
<organism evidence="2 3">
    <name type="scientific">Arthrobacter deserti</name>
    <dbReference type="NCBI Taxonomy" id="1742687"/>
    <lineage>
        <taxon>Bacteria</taxon>
        <taxon>Bacillati</taxon>
        <taxon>Actinomycetota</taxon>
        <taxon>Actinomycetes</taxon>
        <taxon>Micrococcales</taxon>
        <taxon>Micrococcaceae</taxon>
        <taxon>Arthrobacter</taxon>
    </lineage>
</organism>
<comment type="caution">
    <text evidence="2">The sequence shown here is derived from an EMBL/GenBank/DDBJ whole genome shotgun (WGS) entry which is preliminary data.</text>
</comment>
<dbReference type="Pfam" id="PF03446">
    <property type="entry name" value="NAD_binding_2"/>
    <property type="match status" value="1"/>
</dbReference>
<dbReference type="InterPro" id="IPR006115">
    <property type="entry name" value="6PGDH_NADP-bd"/>
</dbReference>
<proteinExistence type="predicted"/>
<feature type="domain" description="6-phosphogluconate dehydrogenase NADP-binding" evidence="1">
    <location>
        <begin position="4"/>
        <end position="89"/>
    </location>
</feature>
<accession>A0ABX1JUF6</accession>
<protein>
    <submittedName>
        <fullName evidence="2">3-hydroxyisobutyrate dehydrogenase</fullName>
    </submittedName>
</protein>
<sequence length="90" mass="8646">DVVPAANEAARRTGVEIAASAEAAAAAAGVVVTMLQTGRQVLDIFSGKGGSGGMLAAAAPGTLFLGCSTIAVGDARQAHAAAEAAGHRCL</sequence>
<evidence type="ECO:0000259" key="1">
    <source>
        <dbReference type="Pfam" id="PF03446"/>
    </source>
</evidence>
<dbReference type="Proteomes" id="UP000523795">
    <property type="component" value="Unassembled WGS sequence"/>
</dbReference>
<gene>
    <name evidence="2" type="ORF">HER39_20605</name>
</gene>
<evidence type="ECO:0000313" key="2">
    <source>
        <dbReference type="EMBL" id="NKX52929.1"/>
    </source>
</evidence>
<dbReference type="EMBL" id="JAAZSR010000869">
    <property type="protein sequence ID" value="NKX52929.1"/>
    <property type="molecule type" value="Genomic_DNA"/>
</dbReference>
<reference evidence="2 3" key="1">
    <citation type="submission" date="2020-04" db="EMBL/GenBank/DDBJ databases">
        <authorList>
            <person name="Liu S."/>
        </authorList>
    </citation>
    <scope>NUCLEOTIDE SEQUENCE [LARGE SCALE GENOMIC DNA]</scope>
    <source>
        <strain evidence="2 3">CGMCC 1.15091</strain>
    </source>
</reference>
<dbReference type="SUPFAM" id="SSF51735">
    <property type="entry name" value="NAD(P)-binding Rossmann-fold domains"/>
    <property type="match status" value="1"/>
</dbReference>
<dbReference type="Gene3D" id="3.40.50.720">
    <property type="entry name" value="NAD(P)-binding Rossmann-like Domain"/>
    <property type="match status" value="1"/>
</dbReference>
<feature type="non-terminal residue" evidence="2">
    <location>
        <position position="90"/>
    </location>
</feature>
<name>A0ABX1JUF6_9MICC</name>
<dbReference type="InterPro" id="IPR036291">
    <property type="entry name" value="NAD(P)-bd_dom_sf"/>
</dbReference>
<keyword evidence="3" id="KW-1185">Reference proteome</keyword>
<evidence type="ECO:0000313" key="3">
    <source>
        <dbReference type="Proteomes" id="UP000523795"/>
    </source>
</evidence>